<reference evidence="2" key="2">
    <citation type="submission" date="2019-11" db="UniProtKB">
        <authorList>
            <consortium name="WormBaseParasite"/>
        </authorList>
    </citation>
    <scope>IDENTIFICATION</scope>
    <source>
        <strain evidence="2">Puerto Rican</strain>
    </source>
</reference>
<dbReference type="AlphaFoldDB" id="A0A5K4FCW6"/>
<protein>
    <submittedName>
        <fullName evidence="2">Uncharacterized protein</fullName>
    </submittedName>
</protein>
<evidence type="ECO:0000313" key="1">
    <source>
        <dbReference type="Proteomes" id="UP000008854"/>
    </source>
</evidence>
<dbReference type="WBParaSite" id="Smp_335220.1">
    <property type="protein sequence ID" value="Smp_335220.1"/>
    <property type="gene ID" value="Smp_335220"/>
</dbReference>
<organism evidence="1 2">
    <name type="scientific">Schistosoma mansoni</name>
    <name type="common">Blood fluke</name>
    <dbReference type="NCBI Taxonomy" id="6183"/>
    <lineage>
        <taxon>Eukaryota</taxon>
        <taxon>Metazoa</taxon>
        <taxon>Spiralia</taxon>
        <taxon>Lophotrochozoa</taxon>
        <taxon>Platyhelminthes</taxon>
        <taxon>Trematoda</taxon>
        <taxon>Digenea</taxon>
        <taxon>Strigeidida</taxon>
        <taxon>Schistosomatoidea</taxon>
        <taxon>Schistosomatidae</taxon>
        <taxon>Schistosoma</taxon>
    </lineage>
</organism>
<name>A0A5K4FCW6_SCHMA</name>
<dbReference type="Proteomes" id="UP000008854">
    <property type="component" value="Unassembled WGS sequence"/>
</dbReference>
<accession>A0A5K4FCW6</accession>
<dbReference type="InParanoid" id="A0A5K4FCW6"/>
<reference evidence="1" key="1">
    <citation type="journal article" date="2012" name="PLoS Negl. Trop. Dis.">
        <title>A systematically improved high quality genome and transcriptome of the human blood fluke Schistosoma mansoni.</title>
        <authorList>
            <person name="Protasio A.V."/>
            <person name="Tsai I.J."/>
            <person name="Babbage A."/>
            <person name="Nichol S."/>
            <person name="Hunt M."/>
            <person name="Aslett M.A."/>
            <person name="De Silva N."/>
            <person name="Velarde G.S."/>
            <person name="Anderson T.J."/>
            <person name="Clark R.C."/>
            <person name="Davidson C."/>
            <person name="Dillon G.P."/>
            <person name="Holroyd N.E."/>
            <person name="LoVerde P.T."/>
            <person name="Lloyd C."/>
            <person name="McQuillan J."/>
            <person name="Oliveira G."/>
            <person name="Otto T.D."/>
            <person name="Parker-Manuel S.J."/>
            <person name="Quail M.A."/>
            <person name="Wilson R.A."/>
            <person name="Zerlotini A."/>
            <person name="Dunne D.W."/>
            <person name="Berriman M."/>
        </authorList>
    </citation>
    <scope>NUCLEOTIDE SEQUENCE [LARGE SCALE GENOMIC DNA]</scope>
    <source>
        <strain evidence="1">Puerto Rican</strain>
    </source>
</reference>
<evidence type="ECO:0000313" key="2">
    <source>
        <dbReference type="WBParaSite" id="Smp_335220.1"/>
    </source>
</evidence>
<sequence length="78" mass="8842">MDARGISGTPFQLVATYSTNAGGNVLQLILPLKFSHLLRPFNEYAKRKLHNFTEQSECKRTFDGCSVCSTENRQNINY</sequence>
<proteinExistence type="predicted"/>
<keyword evidence="1" id="KW-1185">Reference proteome</keyword>